<comment type="caution">
    <text evidence="2">The sequence shown here is derived from an EMBL/GenBank/DDBJ whole genome shotgun (WGS) entry which is preliminary data.</text>
</comment>
<organism evidence="2 3">
    <name type="scientific">Goodea atripinnis</name>
    <dbReference type="NCBI Taxonomy" id="208336"/>
    <lineage>
        <taxon>Eukaryota</taxon>
        <taxon>Metazoa</taxon>
        <taxon>Chordata</taxon>
        <taxon>Craniata</taxon>
        <taxon>Vertebrata</taxon>
        <taxon>Euteleostomi</taxon>
        <taxon>Actinopterygii</taxon>
        <taxon>Neopterygii</taxon>
        <taxon>Teleostei</taxon>
        <taxon>Neoteleostei</taxon>
        <taxon>Acanthomorphata</taxon>
        <taxon>Ovalentaria</taxon>
        <taxon>Atherinomorphae</taxon>
        <taxon>Cyprinodontiformes</taxon>
        <taxon>Goodeidae</taxon>
        <taxon>Goodea</taxon>
    </lineage>
</organism>
<name>A0ABV0MVJ9_9TELE</name>
<proteinExistence type="predicted"/>
<sequence>MSYFHSHAPYGVVTSTASPPLKLASDFSICLLTYTDLHSVKPFCTPLTLVLLSYMMKLSLLLLFFCILLSLSISADNSLYPFSKSLRADLIIQTLTKAVLSQHFAHCAVAGRNLVQFQLNYLQPRLFPEPM</sequence>
<keyword evidence="3" id="KW-1185">Reference proteome</keyword>
<reference evidence="2 3" key="1">
    <citation type="submission" date="2021-06" db="EMBL/GenBank/DDBJ databases">
        <authorList>
            <person name="Palmer J.M."/>
        </authorList>
    </citation>
    <scope>NUCLEOTIDE SEQUENCE [LARGE SCALE GENOMIC DNA]</scope>
    <source>
        <strain evidence="2 3">GA_2019</strain>
        <tissue evidence="2">Muscle</tissue>
    </source>
</reference>
<evidence type="ECO:0000256" key="1">
    <source>
        <dbReference type="SAM" id="Phobius"/>
    </source>
</evidence>
<keyword evidence="1" id="KW-1133">Transmembrane helix</keyword>
<accession>A0ABV0MVJ9</accession>
<protein>
    <submittedName>
        <fullName evidence="2">Uncharacterized protein</fullName>
    </submittedName>
</protein>
<keyword evidence="1" id="KW-0812">Transmembrane</keyword>
<gene>
    <name evidence="2" type="ORF">GOODEAATRI_026620</name>
</gene>
<evidence type="ECO:0000313" key="2">
    <source>
        <dbReference type="EMBL" id="MEQ2163087.1"/>
    </source>
</evidence>
<keyword evidence="1" id="KW-0472">Membrane</keyword>
<feature type="transmembrane region" description="Helical" evidence="1">
    <location>
        <begin position="54"/>
        <end position="75"/>
    </location>
</feature>
<dbReference type="EMBL" id="JAHRIO010013326">
    <property type="protein sequence ID" value="MEQ2163087.1"/>
    <property type="molecule type" value="Genomic_DNA"/>
</dbReference>
<evidence type="ECO:0000313" key="3">
    <source>
        <dbReference type="Proteomes" id="UP001476798"/>
    </source>
</evidence>
<dbReference type="Proteomes" id="UP001476798">
    <property type="component" value="Unassembled WGS sequence"/>
</dbReference>